<dbReference type="HOGENOM" id="CLU_3359557_0_0_1"/>
<dbReference type="EMBL" id="FQ790289">
    <property type="protein sequence ID" value="CCD47974.1"/>
    <property type="molecule type" value="Genomic_DNA"/>
</dbReference>
<dbReference type="InParanoid" id="G2Y5N4"/>
<gene>
    <name evidence="1" type="ORF">BofuT4_uP112840.1</name>
</gene>
<evidence type="ECO:0000313" key="2">
    <source>
        <dbReference type="Proteomes" id="UP000008177"/>
    </source>
</evidence>
<sequence>MANQGVKGYRLTRGRGSIRKRAAYLGLSRLPTRAYR</sequence>
<accession>G2Y5N4</accession>
<protein>
    <submittedName>
        <fullName evidence="1">Uncharacterized protein</fullName>
    </submittedName>
</protein>
<evidence type="ECO:0000313" key="1">
    <source>
        <dbReference type="EMBL" id="CCD47974.1"/>
    </source>
</evidence>
<proteinExistence type="predicted"/>
<reference evidence="2" key="1">
    <citation type="journal article" date="2011" name="PLoS Genet.">
        <title>Genomic analysis of the necrotrophic fungal pathogens Sclerotinia sclerotiorum and Botrytis cinerea.</title>
        <authorList>
            <person name="Amselem J."/>
            <person name="Cuomo C.A."/>
            <person name="van Kan J.A."/>
            <person name="Viaud M."/>
            <person name="Benito E.P."/>
            <person name="Couloux A."/>
            <person name="Coutinho P.M."/>
            <person name="de Vries R.P."/>
            <person name="Dyer P.S."/>
            <person name="Fillinger S."/>
            <person name="Fournier E."/>
            <person name="Gout L."/>
            <person name="Hahn M."/>
            <person name="Kohn L."/>
            <person name="Lapalu N."/>
            <person name="Plummer K.M."/>
            <person name="Pradier J.M."/>
            <person name="Quevillon E."/>
            <person name="Sharon A."/>
            <person name="Simon A."/>
            <person name="ten Have A."/>
            <person name="Tudzynski B."/>
            <person name="Tudzynski P."/>
            <person name="Wincker P."/>
            <person name="Andrew M."/>
            <person name="Anthouard V."/>
            <person name="Beever R.E."/>
            <person name="Beffa R."/>
            <person name="Benoit I."/>
            <person name="Bouzid O."/>
            <person name="Brault B."/>
            <person name="Chen Z."/>
            <person name="Choquer M."/>
            <person name="Collemare J."/>
            <person name="Cotton P."/>
            <person name="Danchin E.G."/>
            <person name="Da Silva C."/>
            <person name="Gautier A."/>
            <person name="Giraud C."/>
            <person name="Giraud T."/>
            <person name="Gonzalez C."/>
            <person name="Grossetete S."/>
            <person name="Guldener U."/>
            <person name="Henrissat B."/>
            <person name="Howlett B.J."/>
            <person name="Kodira C."/>
            <person name="Kretschmer M."/>
            <person name="Lappartient A."/>
            <person name="Leroch M."/>
            <person name="Levis C."/>
            <person name="Mauceli E."/>
            <person name="Neuveglise C."/>
            <person name="Oeser B."/>
            <person name="Pearson M."/>
            <person name="Poulain J."/>
            <person name="Poussereau N."/>
            <person name="Quesneville H."/>
            <person name="Rascle C."/>
            <person name="Schumacher J."/>
            <person name="Segurens B."/>
            <person name="Sexton A."/>
            <person name="Silva E."/>
            <person name="Sirven C."/>
            <person name="Soanes D.M."/>
            <person name="Talbot N.J."/>
            <person name="Templeton M."/>
            <person name="Yandava C."/>
            <person name="Yarden O."/>
            <person name="Zeng Q."/>
            <person name="Rollins J.A."/>
            <person name="Lebrun M.H."/>
            <person name="Dickman M."/>
        </authorList>
    </citation>
    <scope>NUCLEOTIDE SEQUENCE [LARGE SCALE GENOMIC DNA]</scope>
    <source>
        <strain evidence="2">T4</strain>
    </source>
</reference>
<name>G2Y5N4_BOTF4</name>
<dbReference type="Proteomes" id="UP000008177">
    <property type="component" value="Unplaced contigs"/>
</dbReference>
<dbReference type="AlphaFoldDB" id="G2Y5N4"/>
<organism evidence="1 2">
    <name type="scientific">Botryotinia fuckeliana (strain T4)</name>
    <name type="common">Noble rot fungus</name>
    <name type="synonym">Botrytis cinerea</name>
    <dbReference type="NCBI Taxonomy" id="999810"/>
    <lineage>
        <taxon>Eukaryota</taxon>
        <taxon>Fungi</taxon>
        <taxon>Dikarya</taxon>
        <taxon>Ascomycota</taxon>
        <taxon>Pezizomycotina</taxon>
        <taxon>Leotiomycetes</taxon>
        <taxon>Helotiales</taxon>
        <taxon>Sclerotiniaceae</taxon>
        <taxon>Botrytis</taxon>
    </lineage>
</organism>